<accession>A0ABW2R874</accession>
<dbReference type="PROSITE" id="PS50109">
    <property type="entry name" value="HIS_KIN"/>
    <property type="match status" value="1"/>
</dbReference>
<keyword evidence="6 8" id="KW-0472">Membrane</keyword>
<dbReference type="SMART" id="SM00388">
    <property type="entry name" value="HisKA"/>
    <property type="match status" value="1"/>
</dbReference>
<dbReference type="Proteomes" id="UP001596495">
    <property type="component" value="Unassembled WGS sequence"/>
</dbReference>
<dbReference type="PANTHER" id="PTHR42878">
    <property type="entry name" value="TWO-COMPONENT HISTIDINE KINASE"/>
    <property type="match status" value="1"/>
</dbReference>
<dbReference type="SUPFAM" id="SSF55781">
    <property type="entry name" value="GAF domain-like"/>
    <property type="match status" value="1"/>
</dbReference>
<comment type="catalytic activity">
    <reaction evidence="1">
        <text>ATP + protein L-histidine = ADP + protein N-phospho-L-histidine.</text>
        <dbReference type="EC" id="2.7.13.3"/>
    </reaction>
</comment>
<keyword evidence="8" id="KW-1133">Transmembrane helix</keyword>
<evidence type="ECO:0000256" key="3">
    <source>
        <dbReference type="ARBA" id="ARBA00022553"/>
    </source>
</evidence>
<gene>
    <name evidence="11" type="ORF">ACFQNJ_07055</name>
</gene>
<evidence type="ECO:0000256" key="7">
    <source>
        <dbReference type="SAM" id="Coils"/>
    </source>
</evidence>
<dbReference type="InterPro" id="IPR004358">
    <property type="entry name" value="Sig_transdc_His_kin-like_C"/>
</dbReference>
<feature type="transmembrane region" description="Helical" evidence="8">
    <location>
        <begin position="23"/>
        <end position="44"/>
    </location>
</feature>
<dbReference type="PRINTS" id="PR00344">
    <property type="entry name" value="BCTRLSENSOR"/>
</dbReference>
<dbReference type="EMBL" id="JBHTBX010000004">
    <property type="protein sequence ID" value="MFC7434268.1"/>
    <property type="molecule type" value="Genomic_DNA"/>
</dbReference>
<keyword evidence="7" id="KW-0175">Coiled coil</keyword>
<dbReference type="Pfam" id="PF00512">
    <property type="entry name" value="HisKA"/>
    <property type="match status" value="1"/>
</dbReference>
<feature type="coiled-coil region" evidence="7">
    <location>
        <begin position="587"/>
        <end position="627"/>
    </location>
</feature>
<evidence type="ECO:0000256" key="2">
    <source>
        <dbReference type="ARBA" id="ARBA00012438"/>
    </source>
</evidence>
<dbReference type="Gene3D" id="1.10.287.130">
    <property type="match status" value="1"/>
</dbReference>
<dbReference type="InterPro" id="IPR003661">
    <property type="entry name" value="HisK_dim/P_dom"/>
</dbReference>
<feature type="transmembrane region" description="Helical" evidence="8">
    <location>
        <begin position="124"/>
        <end position="141"/>
    </location>
</feature>
<dbReference type="Pfam" id="PF13426">
    <property type="entry name" value="PAS_9"/>
    <property type="match status" value="1"/>
</dbReference>
<dbReference type="InterPro" id="IPR003594">
    <property type="entry name" value="HATPase_dom"/>
</dbReference>
<dbReference type="SMART" id="SM00091">
    <property type="entry name" value="PAS"/>
    <property type="match status" value="2"/>
</dbReference>
<dbReference type="SUPFAM" id="SSF47384">
    <property type="entry name" value="Homodimeric domain of signal transducing histidine kinase"/>
    <property type="match status" value="1"/>
</dbReference>
<dbReference type="NCBIfam" id="TIGR00229">
    <property type="entry name" value="sensory_box"/>
    <property type="match status" value="2"/>
</dbReference>
<feature type="domain" description="PAS" evidence="10">
    <location>
        <begin position="203"/>
        <end position="248"/>
    </location>
</feature>
<evidence type="ECO:0000256" key="6">
    <source>
        <dbReference type="ARBA" id="ARBA00023136"/>
    </source>
</evidence>
<keyword evidence="8" id="KW-0812">Transmembrane</keyword>
<reference evidence="12" key="1">
    <citation type="journal article" date="2019" name="Int. J. Syst. Evol. Microbiol.">
        <title>The Global Catalogue of Microorganisms (GCM) 10K type strain sequencing project: providing services to taxonomists for standard genome sequencing and annotation.</title>
        <authorList>
            <consortium name="The Broad Institute Genomics Platform"/>
            <consortium name="The Broad Institute Genome Sequencing Center for Infectious Disease"/>
            <person name="Wu L."/>
            <person name="Ma J."/>
        </authorList>
    </citation>
    <scope>NUCLEOTIDE SEQUENCE [LARGE SCALE GENOMIC DNA]</scope>
    <source>
        <strain evidence="12">CCUG 54518</strain>
    </source>
</reference>
<dbReference type="InterPro" id="IPR005467">
    <property type="entry name" value="His_kinase_dom"/>
</dbReference>
<name>A0ABW2R874_9BURK</name>
<organism evidence="11 12">
    <name type="scientific">Hydrogenophaga bisanensis</name>
    <dbReference type="NCBI Taxonomy" id="439611"/>
    <lineage>
        <taxon>Bacteria</taxon>
        <taxon>Pseudomonadati</taxon>
        <taxon>Pseudomonadota</taxon>
        <taxon>Betaproteobacteria</taxon>
        <taxon>Burkholderiales</taxon>
        <taxon>Comamonadaceae</taxon>
        <taxon>Hydrogenophaga</taxon>
    </lineage>
</organism>
<dbReference type="SMART" id="SM00387">
    <property type="entry name" value="HATPase_c"/>
    <property type="match status" value="1"/>
</dbReference>
<dbReference type="SUPFAM" id="SSF55874">
    <property type="entry name" value="ATPase domain of HSP90 chaperone/DNA topoisomerase II/histidine kinase"/>
    <property type="match status" value="1"/>
</dbReference>
<feature type="transmembrane region" description="Helical" evidence="8">
    <location>
        <begin position="153"/>
        <end position="174"/>
    </location>
</feature>
<evidence type="ECO:0000256" key="5">
    <source>
        <dbReference type="ARBA" id="ARBA00022777"/>
    </source>
</evidence>
<keyword evidence="4" id="KW-0808">Transferase</keyword>
<dbReference type="InterPro" id="IPR036890">
    <property type="entry name" value="HATPase_C_sf"/>
</dbReference>
<feature type="transmembrane region" description="Helical" evidence="8">
    <location>
        <begin position="51"/>
        <end position="70"/>
    </location>
</feature>
<dbReference type="CDD" id="cd00082">
    <property type="entry name" value="HisKA"/>
    <property type="match status" value="1"/>
</dbReference>
<evidence type="ECO:0000259" key="10">
    <source>
        <dbReference type="PROSITE" id="PS50112"/>
    </source>
</evidence>
<dbReference type="Gene3D" id="3.30.450.20">
    <property type="entry name" value="PAS domain"/>
    <property type="match status" value="2"/>
</dbReference>
<evidence type="ECO:0000256" key="8">
    <source>
        <dbReference type="SAM" id="Phobius"/>
    </source>
</evidence>
<dbReference type="Gene3D" id="3.30.565.10">
    <property type="entry name" value="Histidine kinase-like ATPase, C-terminal domain"/>
    <property type="match status" value="1"/>
</dbReference>
<keyword evidence="3" id="KW-0597">Phosphoprotein</keyword>
<dbReference type="Pfam" id="PF02518">
    <property type="entry name" value="HATPase_c"/>
    <property type="match status" value="1"/>
</dbReference>
<keyword evidence="5" id="KW-0418">Kinase</keyword>
<feature type="transmembrane region" description="Helical" evidence="8">
    <location>
        <begin position="76"/>
        <end position="95"/>
    </location>
</feature>
<evidence type="ECO:0000256" key="1">
    <source>
        <dbReference type="ARBA" id="ARBA00000085"/>
    </source>
</evidence>
<dbReference type="EC" id="2.7.13.3" evidence="2"/>
<keyword evidence="12" id="KW-1185">Reference proteome</keyword>
<feature type="domain" description="Histidine kinase" evidence="9">
    <location>
        <begin position="634"/>
        <end position="850"/>
    </location>
</feature>
<dbReference type="PANTHER" id="PTHR42878:SF15">
    <property type="entry name" value="BACTERIOPHYTOCHROME"/>
    <property type="match status" value="1"/>
</dbReference>
<dbReference type="InterPro" id="IPR000014">
    <property type="entry name" value="PAS"/>
</dbReference>
<dbReference type="Pfam" id="PF13188">
    <property type="entry name" value="PAS_8"/>
    <property type="match status" value="1"/>
</dbReference>
<dbReference type="RefSeq" id="WP_382255433.1">
    <property type="nucleotide sequence ID" value="NZ_JBHTBX010000004.1"/>
</dbReference>
<evidence type="ECO:0000259" key="9">
    <source>
        <dbReference type="PROSITE" id="PS50109"/>
    </source>
</evidence>
<dbReference type="InterPro" id="IPR035965">
    <property type="entry name" value="PAS-like_dom_sf"/>
</dbReference>
<comment type="caution">
    <text evidence="11">The sequence shown here is derived from an EMBL/GenBank/DDBJ whole genome shotgun (WGS) entry which is preliminary data.</text>
</comment>
<protein>
    <recommendedName>
        <fullName evidence="2">histidine kinase</fullName>
        <ecNumber evidence="2">2.7.13.3</ecNumber>
    </recommendedName>
</protein>
<dbReference type="CDD" id="cd00130">
    <property type="entry name" value="PAS"/>
    <property type="match status" value="2"/>
</dbReference>
<dbReference type="SUPFAM" id="SSF55785">
    <property type="entry name" value="PYP-like sensor domain (PAS domain)"/>
    <property type="match status" value="2"/>
</dbReference>
<dbReference type="PROSITE" id="PS50112">
    <property type="entry name" value="PAS"/>
    <property type="match status" value="1"/>
</dbReference>
<proteinExistence type="predicted"/>
<evidence type="ECO:0000256" key="4">
    <source>
        <dbReference type="ARBA" id="ARBA00022679"/>
    </source>
</evidence>
<evidence type="ECO:0000313" key="11">
    <source>
        <dbReference type="EMBL" id="MFC7434268.1"/>
    </source>
</evidence>
<evidence type="ECO:0000313" key="12">
    <source>
        <dbReference type="Proteomes" id="UP001596495"/>
    </source>
</evidence>
<sequence length="852" mass="94429">MTRKHRHPEPDTPSGLAEVHDKALLALILATAIAGPLVITGIYLQQGRTHLLEVALALEAMALAMLGLYLTGHRRWLPHLLVYGLLLLSTAGVVAQGSIRGASVNVLLATVVGAGVFLSRRAMISVAFVAVTVLAVLTFAEQQGWLPAARLQVSWATWVTHVAVLGCLVVSVTYGRFRLEQTYQAQLAALDRASRVEGSLRDTEHRFRVLFRNNPAACIVQSMSNLEILDANDAFVTLFGYGRDDLVGVRPPRMWADAQDQLAFRASLDALGKVEGQRARGVRKDGSEFDCVVWAEIATQDTERMIIAMVMDVSAELKSRRELEQSNERFAKAFNFSPLGMTITRLSDGRFMEVNPANERVLGWPMADFEGKTSLEVGVWLSESDRQDYVNTLRRDGRLQHFEARMRTKQGEVVDVRIWAEIIELDGEPCALSFTMNVSAEKRREAMLLRVAEGVSPTTGQAFFLSLAEHLADAVAASGVIIGELRGDHSIDTLALLTDGSLQPNRDVPIAHSTYTRLLASDELLVIDTPSRQVLQSTPPFDPDQIQMIAGMALRDPDGTAIGLIAAVWPADHPQEPAMRALLTIFASRCNAELVRLRRDREILQLQETLEQRVQARTEQLQYLNRELDAFAYSVSHDLKSPLRSIDGFMHLLQEQMAGRTTPEDEDLIRRVMTAVTRMNSLIADLLALARVSQGQLQRMEVDLSDLADGVLRQERHRDPTREVQVTIEPGLKANCDPRMAQIVLENLIGNAWKYSRQQPQARIEIGQDKSAGSVPPVFFIRDNGAGFDMARADRLFKPFNRLHSANEFEGSGIGLATVRRIIERHGGQIRAEAAVGQGATFWFCFGTGQEN</sequence>
<dbReference type="InterPro" id="IPR050351">
    <property type="entry name" value="BphY/WalK/GraS-like"/>
</dbReference>
<dbReference type="InterPro" id="IPR036097">
    <property type="entry name" value="HisK_dim/P_sf"/>
</dbReference>